<dbReference type="Proteomes" id="UP001305647">
    <property type="component" value="Unassembled WGS sequence"/>
</dbReference>
<keyword evidence="2" id="KW-1185">Reference proteome</keyword>
<evidence type="ECO:0000313" key="1">
    <source>
        <dbReference type="EMBL" id="KAK4096590.1"/>
    </source>
</evidence>
<evidence type="ECO:0000313" key="2">
    <source>
        <dbReference type="Proteomes" id="UP001305647"/>
    </source>
</evidence>
<organism evidence="1 2">
    <name type="scientific">Parathielavia hyrcaniae</name>
    <dbReference type="NCBI Taxonomy" id="113614"/>
    <lineage>
        <taxon>Eukaryota</taxon>
        <taxon>Fungi</taxon>
        <taxon>Dikarya</taxon>
        <taxon>Ascomycota</taxon>
        <taxon>Pezizomycotina</taxon>
        <taxon>Sordariomycetes</taxon>
        <taxon>Sordariomycetidae</taxon>
        <taxon>Sordariales</taxon>
        <taxon>Chaetomiaceae</taxon>
        <taxon>Parathielavia</taxon>
    </lineage>
</organism>
<dbReference type="EMBL" id="MU863706">
    <property type="protein sequence ID" value="KAK4096590.1"/>
    <property type="molecule type" value="Genomic_DNA"/>
</dbReference>
<name>A0AAN6PV21_9PEZI</name>
<gene>
    <name evidence="1" type="ORF">N658DRAFT_489848</name>
</gene>
<reference evidence="1" key="2">
    <citation type="submission" date="2023-05" db="EMBL/GenBank/DDBJ databases">
        <authorList>
            <consortium name="Lawrence Berkeley National Laboratory"/>
            <person name="Steindorff A."/>
            <person name="Hensen N."/>
            <person name="Bonometti L."/>
            <person name="Westerberg I."/>
            <person name="Brannstrom I.O."/>
            <person name="Guillou S."/>
            <person name="Cros-Aarteil S."/>
            <person name="Calhoun S."/>
            <person name="Haridas S."/>
            <person name="Kuo A."/>
            <person name="Mondo S."/>
            <person name="Pangilinan J."/>
            <person name="Riley R."/>
            <person name="Labutti K."/>
            <person name="Andreopoulos B."/>
            <person name="Lipzen A."/>
            <person name="Chen C."/>
            <person name="Yanf M."/>
            <person name="Daum C."/>
            <person name="Ng V."/>
            <person name="Clum A."/>
            <person name="Ohm R."/>
            <person name="Martin F."/>
            <person name="Silar P."/>
            <person name="Natvig D."/>
            <person name="Lalanne C."/>
            <person name="Gautier V."/>
            <person name="Ament-Velasquez S.L."/>
            <person name="Kruys A."/>
            <person name="Hutchinson M.I."/>
            <person name="Powell A.J."/>
            <person name="Barry K."/>
            <person name="Miller A.N."/>
            <person name="Grigoriev I.V."/>
            <person name="Debuchy R."/>
            <person name="Gladieux P."/>
            <person name="Thoren M.H."/>
            <person name="Johannesson H."/>
        </authorList>
    </citation>
    <scope>NUCLEOTIDE SEQUENCE</scope>
    <source>
        <strain evidence="1">CBS 757.83</strain>
    </source>
</reference>
<reference evidence="1" key="1">
    <citation type="journal article" date="2023" name="Mol. Phylogenet. Evol.">
        <title>Genome-scale phylogeny and comparative genomics of the fungal order Sordariales.</title>
        <authorList>
            <person name="Hensen N."/>
            <person name="Bonometti L."/>
            <person name="Westerberg I."/>
            <person name="Brannstrom I.O."/>
            <person name="Guillou S."/>
            <person name="Cros-Aarteil S."/>
            <person name="Calhoun S."/>
            <person name="Haridas S."/>
            <person name="Kuo A."/>
            <person name="Mondo S."/>
            <person name="Pangilinan J."/>
            <person name="Riley R."/>
            <person name="LaButti K."/>
            <person name="Andreopoulos B."/>
            <person name="Lipzen A."/>
            <person name="Chen C."/>
            <person name="Yan M."/>
            <person name="Daum C."/>
            <person name="Ng V."/>
            <person name="Clum A."/>
            <person name="Steindorff A."/>
            <person name="Ohm R.A."/>
            <person name="Martin F."/>
            <person name="Silar P."/>
            <person name="Natvig D.O."/>
            <person name="Lalanne C."/>
            <person name="Gautier V."/>
            <person name="Ament-Velasquez S.L."/>
            <person name="Kruys A."/>
            <person name="Hutchinson M.I."/>
            <person name="Powell A.J."/>
            <person name="Barry K."/>
            <person name="Miller A.N."/>
            <person name="Grigoriev I.V."/>
            <person name="Debuchy R."/>
            <person name="Gladieux P."/>
            <person name="Hiltunen Thoren M."/>
            <person name="Johannesson H."/>
        </authorList>
    </citation>
    <scope>NUCLEOTIDE SEQUENCE</scope>
    <source>
        <strain evidence="1">CBS 757.83</strain>
    </source>
</reference>
<dbReference type="AlphaFoldDB" id="A0AAN6PV21"/>
<sequence>MNLRRPSIALEKSRLSILAFAVTNGDTLPQQEFYYYSKRVAPHTKPKARPGHTPPPLHPPKRWRWRCHRCKSPYYRMECTRRCLLCNRRFCSARCKVKFDYRGWAAWGSYRRTAAATRAGAAVRKKQKAIETVDMVAWAGENNHEPFASFKLTSRRWKRRNGRLSRLIPVWRPVPGDQSEELLAPL</sequence>
<protein>
    <submittedName>
        <fullName evidence="1">Uncharacterized protein</fullName>
    </submittedName>
</protein>
<accession>A0AAN6PV21</accession>
<comment type="caution">
    <text evidence="1">The sequence shown here is derived from an EMBL/GenBank/DDBJ whole genome shotgun (WGS) entry which is preliminary data.</text>
</comment>
<proteinExistence type="predicted"/>